<evidence type="ECO:0008006" key="4">
    <source>
        <dbReference type="Google" id="ProtNLM"/>
    </source>
</evidence>
<dbReference type="InterPro" id="IPR005534">
    <property type="entry name" value="Curli_assmbl/transp-comp_CsgG"/>
</dbReference>
<keyword evidence="1" id="KW-0472">Membrane</keyword>
<evidence type="ECO:0000313" key="3">
    <source>
        <dbReference type="Proteomes" id="UP000179243"/>
    </source>
</evidence>
<organism evidence="2 3">
    <name type="scientific">Candidatus Raymondbacteria bacterium RIFOXYD12_FULL_49_13</name>
    <dbReference type="NCBI Taxonomy" id="1817890"/>
    <lineage>
        <taxon>Bacteria</taxon>
        <taxon>Raymondiibacteriota</taxon>
    </lineage>
</organism>
<feature type="transmembrane region" description="Helical" evidence="1">
    <location>
        <begin position="6"/>
        <end position="25"/>
    </location>
</feature>
<protein>
    <recommendedName>
        <fullName evidence="4">DUF2380 domain-containing protein</fullName>
    </recommendedName>
</protein>
<reference evidence="2 3" key="1">
    <citation type="journal article" date="2016" name="Nat. Commun.">
        <title>Thousands of microbial genomes shed light on interconnected biogeochemical processes in an aquifer system.</title>
        <authorList>
            <person name="Anantharaman K."/>
            <person name="Brown C.T."/>
            <person name="Hug L.A."/>
            <person name="Sharon I."/>
            <person name="Castelle C.J."/>
            <person name="Probst A.J."/>
            <person name="Thomas B.C."/>
            <person name="Singh A."/>
            <person name="Wilkins M.J."/>
            <person name="Karaoz U."/>
            <person name="Brodie E.L."/>
            <person name="Williams K.H."/>
            <person name="Hubbard S.S."/>
            <person name="Banfield J.F."/>
        </authorList>
    </citation>
    <scope>NUCLEOTIDE SEQUENCE [LARGE SCALE GENOMIC DNA]</scope>
</reference>
<dbReference type="Proteomes" id="UP000179243">
    <property type="component" value="Unassembled WGS sequence"/>
</dbReference>
<keyword evidence="1" id="KW-1133">Transmembrane helix</keyword>
<proteinExistence type="predicted"/>
<sequence>MNPFPLHVLICVVYFITVVFCRKGISKMKSIFIVRVMSLMAVGLSLFMGAANAAVDSNKEVIGIMDLKAEGDLKSASGILSDRLRAELFNTGRFAVMERGEMDAILKEQGFQQSGVCDDKACMVEIGQLLGASKMVAGSIGMLGTVYLINLRIIDVSTGKLVDTYSGECRCRIEDLGGAMKTAADRLAGGSKTAPQAIAQSAAPVAAPQPAPQAVQETAVETASDKPVRAMHHWTLGLFWTAHGADPEFNNVMSTYENPPIFHNYQLVQESGEVNLTTFKGGGLYLCRKLTSHIALRISGLSTASSGIGGYRLQPAPHNTHLFSGGNITIETDVRNSLFAVGGRASWHFNRLHPYAGIDLLMFSSSYSFSAAGQFDGYDTLGIRHQGKIDAHVDLDHSGPGFGVNVGAVLQLTRRFGIELQVAFTRLELSGYEGTGNLAKLDNVLAGDVVSDGETNYTLSMGQNNSGGEVYFFEKTSPSFLSQPIADRVLNKEQSSVDFSGPSASLGLNIFF</sequence>
<dbReference type="EMBL" id="MFYX01000102">
    <property type="protein sequence ID" value="OGK02781.1"/>
    <property type="molecule type" value="Genomic_DNA"/>
</dbReference>
<evidence type="ECO:0000313" key="2">
    <source>
        <dbReference type="EMBL" id="OGK02781.1"/>
    </source>
</evidence>
<feature type="transmembrane region" description="Helical" evidence="1">
    <location>
        <begin position="32"/>
        <end position="55"/>
    </location>
</feature>
<gene>
    <name evidence="2" type="ORF">A2519_07515</name>
</gene>
<dbReference type="GO" id="GO:0030288">
    <property type="term" value="C:outer membrane-bounded periplasmic space"/>
    <property type="evidence" value="ECO:0007669"/>
    <property type="project" value="InterPro"/>
</dbReference>
<dbReference type="Pfam" id="PF03783">
    <property type="entry name" value="CsgG"/>
    <property type="match status" value="1"/>
</dbReference>
<evidence type="ECO:0000256" key="1">
    <source>
        <dbReference type="SAM" id="Phobius"/>
    </source>
</evidence>
<keyword evidence="1" id="KW-0812">Transmembrane</keyword>
<dbReference type="Gene3D" id="3.40.50.10610">
    <property type="entry name" value="ABC-type transport auxiliary lipoprotein component"/>
    <property type="match status" value="1"/>
</dbReference>
<dbReference type="AlphaFoldDB" id="A0A1F7F826"/>
<name>A0A1F7F826_UNCRA</name>
<comment type="caution">
    <text evidence="2">The sequence shown here is derived from an EMBL/GenBank/DDBJ whole genome shotgun (WGS) entry which is preliminary data.</text>
</comment>
<accession>A0A1F7F826</accession>